<gene>
    <name evidence="3" type="ORF">B9G98_01343</name>
</gene>
<dbReference type="GeneID" id="36515092"/>
<dbReference type="SUPFAM" id="SSF52833">
    <property type="entry name" value="Thioredoxin-like"/>
    <property type="match status" value="1"/>
</dbReference>
<dbReference type="PANTHER" id="PTHR46115">
    <property type="entry name" value="THIOREDOXIN-LIKE PROTEIN 1"/>
    <property type="match status" value="1"/>
</dbReference>
<dbReference type="InterPro" id="IPR036249">
    <property type="entry name" value="Thioredoxin-like_sf"/>
</dbReference>
<sequence>MKAISGQRELETLLKSKTAVVLKFSATWCGPCRAFAPFMDKLDAQFPGVAMYEVDLDANQDIAKQYSVTAVPTVILFKKGKEIGRIQGADTQQAMTQVKRLAESSTTMADYGPGYSLGGSDKKTKGVAIPASRSSHSLLTWIRLYFVTLFSFDARAAAKSYLGA</sequence>
<dbReference type="InterPro" id="IPR017937">
    <property type="entry name" value="Thioredoxin_CS"/>
</dbReference>
<dbReference type="PROSITE" id="PS00194">
    <property type="entry name" value="THIOREDOXIN_1"/>
    <property type="match status" value="1"/>
</dbReference>
<evidence type="ECO:0000259" key="2">
    <source>
        <dbReference type="PROSITE" id="PS51352"/>
    </source>
</evidence>
<dbReference type="AlphaFoldDB" id="A0A2T0FFE7"/>
<dbReference type="Proteomes" id="UP000238350">
    <property type="component" value="Unassembled WGS sequence"/>
</dbReference>
<keyword evidence="4" id="KW-1185">Reference proteome</keyword>
<evidence type="ECO:0000313" key="4">
    <source>
        <dbReference type="Proteomes" id="UP000238350"/>
    </source>
</evidence>
<evidence type="ECO:0000256" key="1">
    <source>
        <dbReference type="ARBA" id="ARBA00023157"/>
    </source>
</evidence>
<dbReference type="RefSeq" id="XP_024663669.1">
    <property type="nucleotide sequence ID" value="XM_024807901.1"/>
</dbReference>
<protein>
    <submittedName>
        <fullName evidence="3">Thioredoxin H-type</fullName>
    </submittedName>
</protein>
<comment type="caution">
    <text evidence="3">The sequence shown here is derived from an EMBL/GenBank/DDBJ whole genome shotgun (WGS) entry which is preliminary data.</text>
</comment>
<dbReference type="InterPro" id="IPR013766">
    <property type="entry name" value="Thioredoxin_domain"/>
</dbReference>
<dbReference type="EMBL" id="NDIQ01000001">
    <property type="protein sequence ID" value="PRT53723.1"/>
    <property type="molecule type" value="Genomic_DNA"/>
</dbReference>
<dbReference type="Gene3D" id="3.40.30.10">
    <property type="entry name" value="Glutaredoxin"/>
    <property type="match status" value="1"/>
</dbReference>
<dbReference type="OrthoDB" id="10263751at2759"/>
<feature type="domain" description="Thioredoxin" evidence="2">
    <location>
        <begin position="1"/>
        <end position="103"/>
    </location>
</feature>
<dbReference type="CDD" id="cd02947">
    <property type="entry name" value="TRX_family"/>
    <property type="match status" value="1"/>
</dbReference>
<proteinExistence type="predicted"/>
<keyword evidence="1" id="KW-1015">Disulfide bond</keyword>
<dbReference type="PROSITE" id="PS51352">
    <property type="entry name" value="THIOREDOXIN_2"/>
    <property type="match status" value="1"/>
</dbReference>
<organism evidence="3 4">
    <name type="scientific">Wickerhamiella sorbophila</name>
    <dbReference type="NCBI Taxonomy" id="45607"/>
    <lineage>
        <taxon>Eukaryota</taxon>
        <taxon>Fungi</taxon>
        <taxon>Dikarya</taxon>
        <taxon>Ascomycota</taxon>
        <taxon>Saccharomycotina</taxon>
        <taxon>Dipodascomycetes</taxon>
        <taxon>Dipodascales</taxon>
        <taxon>Trichomonascaceae</taxon>
        <taxon>Wickerhamiella</taxon>
    </lineage>
</organism>
<dbReference type="STRING" id="45607.A0A2T0FFE7"/>
<reference evidence="3 4" key="1">
    <citation type="submission" date="2017-04" db="EMBL/GenBank/DDBJ databases">
        <title>Genome sequencing of [Candida] sorbophila.</title>
        <authorList>
            <person name="Ahn J.O."/>
        </authorList>
    </citation>
    <scope>NUCLEOTIDE SEQUENCE [LARGE SCALE GENOMIC DNA]</scope>
    <source>
        <strain evidence="3 4">DS02</strain>
    </source>
</reference>
<dbReference type="PRINTS" id="PR00421">
    <property type="entry name" value="THIOREDOXIN"/>
</dbReference>
<evidence type="ECO:0000313" key="3">
    <source>
        <dbReference type="EMBL" id="PRT53723.1"/>
    </source>
</evidence>
<accession>A0A2T0FFE7</accession>
<dbReference type="Pfam" id="PF00085">
    <property type="entry name" value="Thioredoxin"/>
    <property type="match status" value="1"/>
</dbReference>
<name>A0A2T0FFE7_9ASCO</name>